<keyword evidence="2" id="KW-1185">Reference proteome</keyword>
<proteinExistence type="predicted"/>
<evidence type="ECO:0000313" key="1">
    <source>
        <dbReference type="EMBL" id="KFH47890.1"/>
    </source>
</evidence>
<dbReference type="HOGENOM" id="CLU_014048_1_0_1"/>
<protein>
    <submittedName>
        <fullName evidence="1">Uncharacterized protein</fullName>
    </submittedName>
</protein>
<dbReference type="EMBL" id="JPKY01000006">
    <property type="protein sequence ID" value="KFH47890.1"/>
    <property type="molecule type" value="Genomic_DNA"/>
</dbReference>
<name>A0A086TEV8_HAPC1</name>
<dbReference type="STRING" id="857340.A0A086TEV8"/>
<gene>
    <name evidence="1" type="ORF">ACRE_012100</name>
</gene>
<dbReference type="Proteomes" id="UP000029964">
    <property type="component" value="Unassembled WGS sequence"/>
</dbReference>
<organism evidence="1 2">
    <name type="scientific">Hapsidospora chrysogenum (strain ATCC 11550 / CBS 779.69 / DSM 880 / IAM 14645 / JCM 23072 / IMI 49137)</name>
    <name type="common">Acremonium chrysogenum</name>
    <dbReference type="NCBI Taxonomy" id="857340"/>
    <lineage>
        <taxon>Eukaryota</taxon>
        <taxon>Fungi</taxon>
        <taxon>Dikarya</taxon>
        <taxon>Ascomycota</taxon>
        <taxon>Pezizomycotina</taxon>
        <taxon>Sordariomycetes</taxon>
        <taxon>Hypocreomycetidae</taxon>
        <taxon>Hypocreales</taxon>
        <taxon>Bionectriaceae</taxon>
        <taxon>Hapsidospora</taxon>
    </lineage>
</organism>
<evidence type="ECO:0000313" key="2">
    <source>
        <dbReference type="Proteomes" id="UP000029964"/>
    </source>
</evidence>
<dbReference type="OrthoDB" id="1744869at2759"/>
<reference evidence="2" key="1">
    <citation type="journal article" date="2014" name="Genome Announc.">
        <title>Genome sequence and annotation of Acremonium chrysogenum, producer of the beta-lactam antibiotic cephalosporin C.</title>
        <authorList>
            <person name="Terfehr D."/>
            <person name="Dahlmann T.A."/>
            <person name="Specht T."/>
            <person name="Zadra I."/>
            <person name="Kuernsteiner H."/>
            <person name="Kueck U."/>
        </authorList>
    </citation>
    <scope>NUCLEOTIDE SEQUENCE [LARGE SCALE GENOMIC DNA]</scope>
    <source>
        <strain evidence="2">ATCC 11550 / CBS 779.69 / DSM 880 / IAM 14645 / JCM 23072 / IMI 49137</strain>
    </source>
</reference>
<comment type="caution">
    <text evidence="1">The sequence shown here is derived from an EMBL/GenBank/DDBJ whole genome shotgun (WGS) entry which is preliminary data.</text>
</comment>
<dbReference type="AlphaFoldDB" id="A0A086TEV8"/>
<sequence>MATWRVATRSCHYPFRTAPPALRKLYSTPSKLSGSPTSFTAGIVKSSLHDADALVKRLGELSRTMNIPGWGDDKGHDAAIVLATPGLTRLIENEAFAAQLASFLSPKEHRSHFHLVSAIIDHIPSVSRRPLADDEGISVLRGPSDLILPHLGNQAPSSRGAKERDAVGALTFRLSDTSSITVPLAQTIFQNGKPSTLRTARFDVSGNAPRLAESHETLGQHVNIPLPPSGDGRQEPHLWLPLIPLTQPRVVTESFGNILRRLEVDGSSVPASSELEAAVDNIYKKMRKELPTDAEVPPFGVWAVVNPTPGQSAAVRNWQVEDLENADSRTGLAQAIRNGGRTFRLLSGGGGWGSKAGLLSLDPETSPFPASEEEEMFNLLGRGGESDFVPVGSEVQFFCSELRSPGAQQQKSGNDLSRHRLVFGVFGDASGLGSDGPAADDITITPNHFGAVSNLAIYVSGGEASPSKVSVPGSQLGIP</sequence>
<accession>A0A086TEV8</accession>